<comment type="caution">
    <text evidence="1">The sequence shown here is derived from an EMBL/GenBank/DDBJ whole genome shotgun (WGS) entry which is preliminary data.</text>
</comment>
<evidence type="ECO:0008006" key="3">
    <source>
        <dbReference type="Google" id="ProtNLM"/>
    </source>
</evidence>
<dbReference type="Proteomes" id="UP000294796">
    <property type="component" value="Unassembled WGS sequence"/>
</dbReference>
<dbReference type="OrthoDB" id="344992at2"/>
<evidence type="ECO:0000313" key="2">
    <source>
        <dbReference type="Proteomes" id="UP000294796"/>
    </source>
</evidence>
<gene>
    <name evidence="1" type="ORF">E2F46_06890</name>
</gene>
<reference evidence="1 2" key="1">
    <citation type="submission" date="2019-03" db="EMBL/GenBank/DDBJ databases">
        <title>Luteimonas zhaokaii sp.nov., isolated from the rectal contents of Plateau pika in Yushu, Qinghai Province, China.</title>
        <authorList>
            <person name="Zhang G."/>
        </authorList>
    </citation>
    <scope>NUCLEOTIDE SEQUENCE [LARGE SCALE GENOMIC DNA]</scope>
    <source>
        <strain evidence="1 2">B9</strain>
    </source>
</reference>
<evidence type="ECO:0000313" key="1">
    <source>
        <dbReference type="EMBL" id="TDK26365.1"/>
    </source>
</evidence>
<dbReference type="EMBL" id="SMTF01000003">
    <property type="protein sequence ID" value="TDK26365.1"/>
    <property type="molecule type" value="Genomic_DNA"/>
</dbReference>
<keyword evidence="2" id="KW-1185">Reference proteome</keyword>
<protein>
    <recommendedName>
        <fullName evidence="3">Circularly permuted type 2 ATP-grasp protein</fullName>
    </recommendedName>
</protein>
<name>A0A4R5TYR6_9GAMM</name>
<accession>A0A4R5TYR6</accession>
<dbReference type="AlphaFoldDB" id="A0A4R5TYR6"/>
<proteinExistence type="predicted"/>
<dbReference type="SUPFAM" id="SSF56059">
    <property type="entry name" value="Glutathione synthetase ATP-binding domain-like"/>
    <property type="match status" value="1"/>
</dbReference>
<organism evidence="1 2">
    <name type="scientific">Luteimonas aestuarii</name>
    <dbReference type="NCBI Taxonomy" id="453837"/>
    <lineage>
        <taxon>Bacteria</taxon>
        <taxon>Pseudomonadati</taxon>
        <taxon>Pseudomonadota</taxon>
        <taxon>Gammaproteobacteria</taxon>
        <taxon>Lysobacterales</taxon>
        <taxon>Lysobacteraceae</taxon>
        <taxon>Luteimonas</taxon>
    </lineage>
</organism>
<sequence>MVDVFSLHESIRSAFPEFTADPSVHAHLFSPYALFVDRAALDAMGRVAATVFDVAANPRYRQHVLQWAPDIATHEPGSAGGVLGLDFHLTVDGPRLIEVNTNPGGLLLNAMLVDAVQACAPDAWTTWTTGANASNMAIIAWLEDARQQSGRMPSRLAIVDSAPREQFLYPEFELYAGAFREHGVDCVIRAPEELKFGPDGLADAHGRIDMVYNRLTDFALEEASHTDLRQAYLAGEVALTPHPRAHALFADKRNLAVLGDPVLLGGFGVDAGSTALLAQVIPPTVEVVPGNRDALWAARNGYFFKPAAGFGSRGSYRGDKLTRRTWESMVSATYIAQAFAAPSLRIVHGGQSLKADVRCFASEAGVLLFAVRLYQGQTTNMRTPGGGFAAVLTSSRIEE</sequence>